<gene>
    <name evidence="19" type="ORF">GPM918_LOCUS14170</name>
    <name evidence="18" type="ORF">OVA965_LOCUS1074</name>
    <name evidence="21" type="ORF">SRO942_LOCUS14166</name>
    <name evidence="20" type="ORF">TMI583_LOCUS1075</name>
</gene>
<comment type="subunit">
    <text evidence="13">Part of the SNAPc complex composed of 5 subunits: SNAPC1, SNAPC2, SNAPC3, SNAPC4 and SNAPC5. SNAPC3 interacts with SNAPC1.</text>
</comment>
<evidence type="ECO:0000256" key="12">
    <source>
        <dbReference type="ARBA" id="ARBA00025193"/>
    </source>
</evidence>
<dbReference type="PROSITE" id="PS50020">
    <property type="entry name" value="WW_DOMAIN_2"/>
    <property type="match status" value="1"/>
</dbReference>
<evidence type="ECO:0000313" key="18">
    <source>
        <dbReference type="EMBL" id="CAF0734946.1"/>
    </source>
</evidence>
<feature type="region of interest" description="Disordered" evidence="15">
    <location>
        <begin position="143"/>
        <end position="211"/>
    </location>
</feature>
<keyword evidence="9" id="KW-0804">Transcription</keyword>
<evidence type="ECO:0000256" key="7">
    <source>
        <dbReference type="ARBA" id="ARBA00023015"/>
    </source>
</evidence>
<evidence type="ECO:0000259" key="16">
    <source>
        <dbReference type="PROSITE" id="PS50020"/>
    </source>
</evidence>
<keyword evidence="22" id="KW-1185">Reference proteome</keyword>
<feature type="region of interest" description="Disordered" evidence="15">
    <location>
        <begin position="17"/>
        <end position="102"/>
    </location>
</feature>
<sequence>MLNAVQNLYETKKSVEGNYSSGKREWSLHSLNDTTQEESSSHQKYIRTQSSNNSTSHRAVASSSSSSSNTTNKHQNGEKDATNSTSTAASSTSKKGTKDAKKPIRVCGDWSEFRSSSGKTYFYNCKTEVSQWEKPKGWIVDNSTTNSTVSSSARQNNSTSNVDRLKRESVNNPKTSPSLRTYSRSKTEEMTPSSTSSYSSNTKDSLSSSYPSIKLSSPCHHLTNGEQTVKSVNQDFLQSSLTTTSSETTIRLTSPADDSSRMSFSSTSSKESATLLVERGDEMNNVHLSMSEPAISFSNHLASENNERQQQPLHVQQNGHETKSSTPASTTESVQNMEYEFAPVTKAERDHEIQKYYRADLIHHLVDWPSTQLEKQLLDFLNETSTLKQRLSLLCNNLQSVVQPIFQNSLTDILEISQSLTDYRHLETTFPLNVTTNTTSTRRRQSQQSCLDDDLTTVSSVRTHSSDDIDFDEMDQPPPTTTTATTQKKSSRKEHQQPLPDLKSYPACIEYIMSEFNQSRPHASHDTAFLKNLRECNLAKAKSLDSEITEPTLIINAQIYFPPESRERYRIALMNELICLTTQTLATLRDSIECVSDEQIIGEYSQNPSDLKTTGQRVGDLYPAGCFIIDGVIYDDTRRTNVRLSDKIMQFIENNSDKEKKEQQYTVGEVMENVTFNNINSLCLGKPYIYIHQMNCEHVVVFNELKLLQNDQCLDSSLYPLCKIKYHGRFFHCFLCNVFYAKWLVRDSPIIPDDPCLLCERCFKACHYDKDGNKVGQFLAYHFPQLVNKNLRLTNNINNLMEDVSHEKEQKKPRKIPFPFGCCRVCLDRATGVHYGVPTCEGCKGFFKRSILRKEKYRCYFGDTCSINIKNRNRCKSCRFYKCLIEGMSNESISPFL</sequence>
<keyword evidence="7" id="KW-0805">Transcription regulation</keyword>
<reference evidence="19" key="1">
    <citation type="submission" date="2021-02" db="EMBL/GenBank/DDBJ databases">
        <authorList>
            <person name="Nowell W R."/>
        </authorList>
    </citation>
    <scope>NUCLEOTIDE SEQUENCE</scope>
</reference>
<evidence type="ECO:0000256" key="9">
    <source>
        <dbReference type="ARBA" id="ARBA00023163"/>
    </source>
</evidence>
<evidence type="ECO:0000256" key="1">
    <source>
        <dbReference type="ARBA" id="ARBA00004123"/>
    </source>
</evidence>
<dbReference type="EMBL" id="CAJOBA010000181">
    <property type="protein sequence ID" value="CAF3511490.1"/>
    <property type="molecule type" value="Genomic_DNA"/>
</dbReference>
<dbReference type="SUPFAM" id="SSF57716">
    <property type="entry name" value="Glucocorticoid receptor-like (DNA-binding domain)"/>
    <property type="match status" value="1"/>
</dbReference>
<feature type="compositionally biased region" description="Polar residues" evidence="15">
    <location>
        <begin position="29"/>
        <end position="57"/>
    </location>
</feature>
<name>A0A814HCY3_9BILA</name>
<dbReference type="AlphaFoldDB" id="A0A814HCY3"/>
<keyword evidence="8" id="KW-0238">DNA-binding</keyword>
<evidence type="ECO:0000313" key="22">
    <source>
        <dbReference type="Proteomes" id="UP000663829"/>
    </source>
</evidence>
<dbReference type="PROSITE" id="PS51030">
    <property type="entry name" value="NUCLEAR_REC_DBD_2"/>
    <property type="match status" value="1"/>
</dbReference>
<dbReference type="SMART" id="SM00399">
    <property type="entry name" value="ZnF_C4"/>
    <property type="match status" value="1"/>
</dbReference>
<keyword evidence="6" id="KW-0862">Zinc</keyword>
<feature type="compositionally biased region" description="Low complexity" evidence="15">
    <location>
        <begin position="82"/>
        <end position="94"/>
    </location>
</feature>
<dbReference type="GO" id="GO:0042796">
    <property type="term" value="P:snRNA transcription by RNA polymerase III"/>
    <property type="evidence" value="ECO:0007669"/>
    <property type="project" value="TreeGrafter"/>
</dbReference>
<dbReference type="PRINTS" id="PR00047">
    <property type="entry name" value="STROIDFINGER"/>
</dbReference>
<dbReference type="CDD" id="cd06916">
    <property type="entry name" value="NR_DBD_like"/>
    <property type="match status" value="1"/>
</dbReference>
<evidence type="ECO:0000256" key="14">
    <source>
        <dbReference type="ARBA" id="ARBA00029606"/>
    </source>
</evidence>
<comment type="caution">
    <text evidence="19">The sequence shown here is derived from an EMBL/GenBank/DDBJ whole genome shotgun (WGS) entry which is preliminary data.</text>
</comment>
<evidence type="ECO:0000256" key="3">
    <source>
        <dbReference type="ARBA" id="ARBA00013634"/>
    </source>
</evidence>
<dbReference type="InterPro" id="IPR022042">
    <property type="entry name" value="snRNA-activating_su3"/>
</dbReference>
<dbReference type="Gene3D" id="3.30.50.10">
    <property type="entry name" value="Erythroid Transcription Factor GATA-1, subunit A"/>
    <property type="match status" value="1"/>
</dbReference>
<keyword evidence="11" id="KW-0539">Nucleus</keyword>
<evidence type="ECO:0000256" key="10">
    <source>
        <dbReference type="ARBA" id="ARBA00023170"/>
    </source>
</evidence>
<evidence type="ECO:0000256" key="5">
    <source>
        <dbReference type="ARBA" id="ARBA00022771"/>
    </source>
</evidence>
<evidence type="ECO:0000256" key="6">
    <source>
        <dbReference type="ARBA" id="ARBA00022833"/>
    </source>
</evidence>
<dbReference type="GO" id="GO:0042795">
    <property type="term" value="P:snRNA transcription by RNA polymerase II"/>
    <property type="evidence" value="ECO:0007669"/>
    <property type="project" value="TreeGrafter"/>
</dbReference>
<dbReference type="PANTHER" id="PTHR13421">
    <property type="entry name" value="SNRNA-ACTIVATING PROTEIN COMPLEX SUBUNIT 3"/>
    <property type="match status" value="1"/>
</dbReference>
<feature type="compositionally biased region" description="Polar residues" evidence="15">
    <location>
        <begin position="170"/>
        <end position="184"/>
    </location>
</feature>
<dbReference type="Gene3D" id="2.20.70.10">
    <property type="match status" value="1"/>
</dbReference>
<comment type="function">
    <text evidence="12">Part of the SNAPc complex required for the transcription of both RNA polymerase II and III small-nuclear RNA genes. Binds to the proximal sequence element (PSE), a non-TATA-box basal promoter element common to these 2 types of genes. Recruits TBP and BRF2 to the U6 snRNA TATA box.</text>
</comment>
<dbReference type="Pfam" id="PF00397">
    <property type="entry name" value="WW"/>
    <property type="match status" value="1"/>
</dbReference>
<dbReference type="InterPro" id="IPR013088">
    <property type="entry name" value="Znf_NHR/GATA"/>
</dbReference>
<dbReference type="Pfam" id="PF12251">
    <property type="entry name" value="SNAPC3"/>
    <property type="match status" value="1"/>
</dbReference>
<evidence type="ECO:0000313" key="20">
    <source>
        <dbReference type="EMBL" id="CAF3511490.1"/>
    </source>
</evidence>
<dbReference type="GO" id="GO:0003700">
    <property type="term" value="F:DNA-binding transcription factor activity"/>
    <property type="evidence" value="ECO:0007669"/>
    <property type="project" value="InterPro"/>
</dbReference>
<evidence type="ECO:0000313" key="21">
    <source>
        <dbReference type="EMBL" id="CAF3780242.1"/>
    </source>
</evidence>
<keyword evidence="10" id="KW-0675">Receptor</keyword>
<feature type="domain" description="Nuclear receptor" evidence="17">
    <location>
        <begin position="820"/>
        <end position="895"/>
    </location>
</feature>
<evidence type="ECO:0000256" key="8">
    <source>
        <dbReference type="ARBA" id="ARBA00023125"/>
    </source>
</evidence>
<comment type="subcellular location">
    <subcellularLocation>
        <location evidence="1">Nucleus</location>
    </subcellularLocation>
</comment>
<dbReference type="EMBL" id="CAJNOK010000181">
    <property type="protein sequence ID" value="CAF0734946.1"/>
    <property type="molecule type" value="Genomic_DNA"/>
</dbReference>
<organism evidence="19 22">
    <name type="scientific">Didymodactylos carnosus</name>
    <dbReference type="NCBI Taxonomy" id="1234261"/>
    <lineage>
        <taxon>Eukaryota</taxon>
        <taxon>Metazoa</taxon>
        <taxon>Spiralia</taxon>
        <taxon>Gnathifera</taxon>
        <taxon>Rotifera</taxon>
        <taxon>Eurotatoria</taxon>
        <taxon>Bdelloidea</taxon>
        <taxon>Philodinida</taxon>
        <taxon>Philodinidae</taxon>
        <taxon>Didymodactylos</taxon>
    </lineage>
</organism>
<evidence type="ECO:0000256" key="2">
    <source>
        <dbReference type="ARBA" id="ARBA00010410"/>
    </source>
</evidence>
<dbReference type="InterPro" id="IPR001202">
    <property type="entry name" value="WW_dom"/>
</dbReference>
<feature type="compositionally biased region" description="Polar residues" evidence="15">
    <location>
        <begin position="153"/>
        <end position="162"/>
    </location>
</feature>
<dbReference type="GO" id="GO:0005634">
    <property type="term" value="C:nucleus"/>
    <property type="evidence" value="ECO:0007669"/>
    <property type="project" value="UniProtKB-SubCell"/>
</dbReference>
<dbReference type="GO" id="GO:0019185">
    <property type="term" value="C:snRNA-activating protein complex"/>
    <property type="evidence" value="ECO:0007669"/>
    <property type="project" value="TreeGrafter"/>
</dbReference>
<feature type="region of interest" description="Disordered" evidence="15">
    <location>
        <begin position="303"/>
        <end position="335"/>
    </location>
</feature>
<proteinExistence type="inferred from homology"/>
<protein>
    <recommendedName>
        <fullName evidence="3">snRNA-activating protein complex subunit 3</fullName>
    </recommendedName>
    <alternativeName>
        <fullName evidence="14">Small nuclear RNA-activating complex polypeptide 3</fullName>
    </alternativeName>
</protein>
<feature type="compositionally biased region" description="Low complexity" evidence="15">
    <location>
        <begin position="190"/>
        <end position="211"/>
    </location>
</feature>
<feature type="region of interest" description="Disordered" evidence="15">
    <location>
        <begin position="241"/>
        <end position="267"/>
    </location>
</feature>
<dbReference type="GO" id="GO:0000978">
    <property type="term" value="F:RNA polymerase II cis-regulatory region sequence-specific DNA binding"/>
    <property type="evidence" value="ECO:0007669"/>
    <property type="project" value="TreeGrafter"/>
</dbReference>
<dbReference type="PROSITE" id="PS00031">
    <property type="entry name" value="NUCLEAR_REC_DBD_1"/>
    <property type="match status" value="1"/>
</dbReference>
<dbReference type="Proteomes" id="UP000682733">
    <property type="component" value="Unassembled WGS sequence"/>
</dbReference>
<feature type="region of interest" description="Disordered" evidence="15">
    <location>
        <begin position="437"/>
        <end position="500"/>
    </location>
</feature>
<dbReference type="CDD" id="cd00201">
    <property type="entry name" value="WW"/>
    <property type="match status" value="1"/>
</dbReference>
<comment type="similarity">
    <text evidence="2">Belongs to the SNAPC3/SRD2 family.</text>
</comment>
<dbReference type="OrthoDB" id="46583at2759"/>
<evidence type="ECO:0000259" key="17">
    <source>
        <dbReference type="PROSITE" id="PS51030"/>
    </source>
</evidence>
<accession>A0A814HCY3</accession>
<dbReference type="InterPro" id="IPR001628">
    <property type="entry name" value="Znf_hrmn_rcpt"/>
</dbReference>
<feature type="domain" description="WW" evidence="16">
    <location>
        <begin position="110"/>
        <end position="137"/>
    </location>
</feature>
<evidence type="ECO:0000256" key="11">
    <source>
        <dbReference type="ARBA" id="ARBA00023242"/>
    </source>
</evidence>
<evidence type="ECO:0000256" key="15">
    <source>
        <dbReference type="SAM" id="MobiDB-lite"/>
    </source>
</evidence>
<dbReference type="InterPro" id="IPR036020">
    <property type="entry name" value="WW_dom_sf"/>
</dbReference>
<dbReference type="GO" id="GO:0008270">
    <property type="term" value="F:zinc ion binding"/>
    <property type="evidence" value="ECO:0007669"/>
    <property type="project" value="UniProtKB-KW"/>
</dbReference>
<dbReference type="GO" id="GO:0001046">
    <property type="term" value="F:core promoter sequence-specific DNA binding"/>
    <property type="evidence" value="ECO:0007669"/>
    <property type="project" value="TreeGrafter"/>
</dbReference>
<dbReference type="Pfam" id="PF00105">
    <property type="entry name" value="zf-C4"/>
    <property type="match status" value="1"/>
</dbReference>
<dbReference type="PANTHER" id="PTHR13421:SF16">
    <property type="entry name" value="SNRNA-ACTIVATING PROTEIN COMPLEX SUBUNIT 3"/>
    <property type="match status" value="1"/>
</dbReference>
<dbReference type="Proteomes" id="UP000677228">
    <property type="component" value="Unassembled WGS sequence"/>
</dbReference>
<evidence type="ECO:0000256" key="4">
    <source>
        <dbReference type="ARBA" id="ARBA00022723"/>
    </source>
</evidence>
<evidence type="ECO:0000313" key="19">
    <source>
        <dbReference type="EMBL" id="CAF1009156.1"/>
    </source>
</evidence>
<dbReference type="EMBL" id="CAJOBC010003373">
    <property type="protein sequence ID" value="CAF3780242.1"/>
    <property type="molecule type" value="Genomic_DNA"/>
</dbReference>
<dbReference type="Proteomes" id="UP000663829">
    <property type="component" value="Unassembled WGS sequence"/>
</dbReference>
<keyword evidence="5" id="KW-0863">Zinc-finger</keyword>
<dbReference type="GO" id="GO:0001006">
    <property type="term" value="F:RNA polymerase III type 3 promoter sequence-specific DNA binding"/>
    <property type="evidence" value="ECO:0007669"/>
    <property type="project" value="TreeGrafter"/>
</dbReference>
<dbReference type="SUPFAM" id="SSF51045">
    <property type="entry name" value="WW domain"/>
    <property type="match status" value="1"/>
</dbReference>
<dbReference type="Proteomes" id="UP000681722">
    <property type="component" value="Unassembled WGS sequence"/>
</dbReference>
<keyword evidence="4" id="KW-0479">Metal-binding</keyword>
<evidence type="ECO:0000256" key="13">
    <source>
        <dbReference type="ARBA" id="ARBA00025958"/>
    </source>
</evidence>
<dbReference type="EMBL" id="CAJNOQ010003374">
    <property type="protein sequence ID" value="CAF1009156.1"/>
    <property type="molecule type" value="Genomic_DNA"/>
</dbReference>
<dbReference type="PROSITE" id="PS01159">
    <property type="entry name" value="WW_DOMAIN_1"/>
    <property type="match status" value="1"/>
</dbReference>
<dbReference type="SMART" id="SM00456">
    <property type="entry name" value="WW"/>
    <property type="match status" value="1"/>
</dbReference>
<dbReference type="GO" id="GO:0003681">
    <property type="term" value="F:bent DNA binding"/>
    <property type="evidence" value="ECO:0007669"/>
    <property type="project" value="TreeGrafter"/>
</dbReference>
<feature type="compositionally biased region" description="Low complexity" evidence="15">
    <location>
        <begin position="143"/>
        <end position="152"/>
    </location>
</feature>